<evidence type="ECO:0000259" key="2">
    <source>
        <dbReference type="SMART" id="SM01285"/>
    </source>
</evidence>
<dbReference type="InterPro" id="IPR029149">
    <property type="entry name" value="Creatin/AminoP/Spt16_N"/>
</dbReference>
<dbReference type="GO" id="GO:0004177">
    <property type="term" value="F:aminopeptidase activity"/>
    <property type="evidence" value="ECO:0007669"/>
    <property type="project" value="UniProtKB-KW"/>
</dbReference>
<dbReference type="SMART" id="SM01285">
    <property type="entry name" value="FACT-Spt16_Nlob"/>
    <property type="match status" value="1"/>
</dbReference>
<dbReference type="Pfam" id="PF14826">
    <property type="entry name" value="FACT-Spt16_Nlob"/>
    <property type="match status" value="1"/>
</dbReference>
<dbReference type="EMBL" id="JAPUFD010000006">
    <property type="protein sequence ID" value="MDI1488013.1"/>
    <property type="molecule type" value="Genomic_DNA"/>
</dbReference>
<keyword evidence="1" id="KW-0158">Chromosome</keyword>
<organism evidence="3 4">
    <name type="scientific">Ramalina farinacea</name>
    <dbReference type="NCBI Taxonomy" id="258253"/>
    <lineage>
        <taxon>Eukaryota</taxon>
        <taxon>Fungi</taxon>
        <taxon>Dikarya</taxon>
        <taxon>Ascomycota</taxon>
        <taxon>Pezizomycotina</taxon>
        <taxon>Lecanoromycetes</taxon>
        <taxon>OSLEUM clade</taxon>
        <taxon>Lecanoromycetidae</taxon>
        <taxon>Lecanorales</taxon>
        <taxon>Lecanorineae</taxon>
        <taxon>Ramalinaceae</taxon>
        <taxon>Ramalina</taxon>
    </lineage>
</organism>
<gene>
    <name evidence="3" type="primary">SPT16_2</name>
    <name evidence="3" type="ORF">OHK93_007287</name>
</gene>
<comment type="function">
    <text evidence="1">Component of the FACT complex, a general chromatin factor that acts to reorganize nucleosomes. The FACT complex is involved in multiple processes that require DNA as a template such as mRNA elongation, DNA replication and DNA repair. During transcription elongation the FACT complex acts as a histone chaperone that both destabilizes and restores nucleosomal structure. It facilitates the passage of RNA polymerase II and transcription by promoting the dissociation of one histone H2A-H2B dimer from the nucleosome, then subsequently promotes the reestablishment of the nucleosome following the passage of RNA polymerase II.</text>
</comment>
<comment type="caution">
    <text evidence="3">The sequence shown here is derived from an EMBL/GenBank/DDBJ whole genome shotgun (WGS) entry which is preliminary data.</text>
</comment>
<dbReference type="GO" id="GO:0006260">
    <property type="term" value="P:DNA replication"/>
    <property type="evidence" value="ECO:0007669"/>
    <property type="project" value="UniProtKB-KW"/>
</dbReference>
<dbReference type="AlphaFoldDB" id="A0AA43TTW9"/>
<keyword evidence="3" id="KW-0378">Hydrolase</keyword>
<accession>A0AA43TTW9</accession>
<comment type="similarity">
    <text evidence="1">Belongs to the peptidase M24 family. SPT16 subfamily.</text>
</comment>
<dbReference type="Proteomes" id="UP001161017">
    <property type="component" value="Unassembled WGS sequence"/>
</dbReference>
<keyword evidence="4" id="KW-1185">Reference proteome</keyword>
<evidence type="ECO:0000313" key="3">
    <source>
        <dbReference type="EMBL" id="MDI1488013.1"/>
    </source>
</evidence>
<keyword evidence="1" id="KW-0539">Nucleus</keyword>
<name>A0AA43TTW9_9LECA</name>
<proteinExistence type="inferred from homology"/>
<keyword evidence="1" id="KW-0804">Transcription</keyword>
<dbReference type="PANTHER" id="PTHR13980:SF15">
    <property type="entry name" value="FACT COMPLEX SUBUNIT SPT16"/>
    <property type="match status" value="1"/>
</dbReference>
<dbReference type="InterPro" id="IPR040258">
    <property type="entry name" value="Spt16"/>
</dbReference>
<keyword evidence="1" id="KW-0805">Transcription regulation</keyword>
<keyword evidence="1" id="KW-0234">DNA repair</keyword>
<evidence type="ECO:0000313" key="4">
    <source>
        <dbReference type="Proteomes" id="UP001161017"/>
    </source>
</evidence>
<keyword evidence="3" id="KW-0031">Aminopeptidase</keyword>
<protein>
    <recommendedName>
        <fullName evidence="1">FACT complex subunit</fullName>
    </recommendedName>
</protein>
<keyword evidence="1" id="KW-0235">DNA replication</keyword>
<dbReference type="GO" id="GO:0035101">
    <property type="term" value="C:FACT complex"/>
    <property type="evidence" value="ECO:0007669"/>
    <property type="project" value="UniProtKB-UniRule"/>
</dbReference>
<dbReference type="GO" id="GO:0031491">
    <property type="term" value="F:nucleosome binding"/>
    <property type="evidence" value="ECO:0007669"/>
    <property type="project" value="TreeGrafter"/>
</dbReference>
<dbReference type="PANTHER" id="PTHR13980">
    <property type="entry name" value="CDC68 RELATED"/>
    <property type="match status" value="1"/>
</dbReference>
<keyword evidence="3" id="KW-0645">Protease</keyword>
<comment type="subunit">
    <text evidence="1">Component of the FACT complex.</text>
</comment>
<dbReference type="GO" id="GO:0006368">
    <property type="term" value="P:transcription elongation by RNA polymerase II"/>
    <property type="evidence" value="ECO:0007669"/>
    <property type="project" value="TreeGrafter"/>
</dbReference>
<dbReference type="FunFam" id="3.40.350.10:FF:000006">
    <property type="entry name" value="FACT complex subunit SPT16"/>
    <property type="match status" value="1"/>
</dbReference>
<feature type="domain" description="FACT complex subunit SPT16 N-terminal lobe" evidence="2">
    <location>
        <begin position="7"/>
        <end position="173"/>
    </location>
</feature>
<evidence type="ECO:0000256" key="1">
    <source>
        <dbReference type="RuleBase" id="RU367052"/>
    </source>
</evidence>
<sequence>MADEVKVDKETFHNRLNQLVSTWKSDKRQSSDALFGGVSSIVVLMGKTEEQPVLHKSNAFHSWLLGYEFPATLMILTFDCLYVVTTAKKAQILAKHLEALKGGKIQLEVLVRGKDPEENAKQFEKCVEAIRGAGKRVGILAKDTSAGPFADEWRKALGDLSKEIEEVDVSTALSSAAFACKDEAELVHAPTPATEKREG</sequence>
<dbReference type="Gene3D" id="3.40.350.10">
    <property type="entry name" value="Creatinase/prolidase N-terminal domain"/>
    <property type="match status" value="1"/>
</dbReference>
<comment type="subcellular location">
    <subcellularLocation>
        <location evidence="1">Nucleus</location>
    </subcellularLocation>
    <subcellularLocation>
        <location evidence="1">Chromosome</location>
    </subcellularLocation>
</comment>
<dbReference type="GO" id="GO:0006281">
    <property type="term" value="P:DNA repair"/>
    <property type="evidence" value="ECO:0007669"/>
    <property type="project" value="UniProtKB-UniRule"/>
</dbReference>
<dbReference type="InterPro" id="IPR029148">
    <property type="entry name" value="FACT-SPT16_Nlobe"/>
</dbReference>
<reference evidence="3" key="1">
    <citation type="journal article" date="2023" name="Genome Biol. Evol.">
        <title>First Whole Genome Sequence and Flow Cytometry Genome Size Data for the Lichen-Forming Fungus Ramalina farinacea (Ascomycota).</title>
        <authorList>
            <person name="Llewellyn T."/>
            <person name="Mian S."/>
            <person name="Hill R."/>
            <person name="Leitch I.J."/>
            <person name="Gaya E."/>
        </authorList>
    </citation>
    <scope>NUCLEOTIDE SEQUENCE</scope>
    <source>
        <strain evidence="3">LIQ254RAFAR</strain>
    </source>
</reference>
<keyword evidence="1" id="KW-0227">DNA damage</keyword>